<keyword evidence="2" id="KW-1185">Reference proteome</keyword>
<evidence type="ECO:0000313" key="1">
    <source>
        <dbReference type="EMBL" id="NGZ90167.1"/>
    </source>
</evidence>
<protein>
    <submittedName>
        <fullName evidence="1">Uncharacterized protein</fullName>
    </submittedName>
</protein>
<feature type="non-terminal residue" evidence="1">
    <location>
        <position position="724"/>
    </location>
</feature>
<proteinExistence type="predicted"/>
<evidence type="ECO:0000313" key="2">
    <source>
        <dbReference type="Proteomes" id="UP000643701"/>
    </source>
</evidence>
<organism evidence="1 2">
    <name type="scientific">Psychroflexus maritimus</name>
    <dbReference type="NCBI Taxonomy" id="2714865"/>
    <lineage>
        <taxon>Bacteria</taxon>
        <taxon>Pseudomonadati</taxon>
        <taxon>Bacteroidota</taxon>
        <taxon>Flavobacteriia</taxon>
        <taxon>Flavobacteriales</taxon>
        <taxon>Flavobacteriaceae</taxon>
        <taxon>Psychroflexus</taxon>
    </lineage>
</organism>
<reference evidence="1" key="1">
    <citation type="submission" date="2020-03" db="EMBL/GenBank/DDBJ databases">
        <title>Psychroflexus Maritimus sp. nov., isolate from marine sediment.</title>
        <authorList>
            <person name="Zhong Y.-L."/>
        </authorList>
    </citation>
    <scope>NUCLEOTIDE SEQUENCE</scope>
    <source>
        <strain evidence="1">C1</strain>
    </source>
</reference>
<dbReference type="NCBIfam" id="NF038133">
    <property type="entry name" value="choice_anch_L"/>
    <property type="match status" value="1"/>
</dbReference>
<name>A0A967ADC6_9FLAO</name>
<dbReference type="EMBL" id="JAANAS010000052">
    <property type="protein sequence ID" value="NGZ90167.1"/>
    <property type="molecule type" value="Genomic_DNA"/>
</dbReference>
<accession>A0A967ADC6</accession>
<dbReference type="RefSeq" id="WP_187349885.1">
    <property type="nucleotide sequence ID" value="NZ_JAANAS010000052.1"/>
</dbReference>
<dbReference type="AlphaFoldDB" id="A0A967ADC6"/>
<sequence>MNKSFFFLSIAFFILFSKNVISQQIEYDTETYTLTELITDVLIEGECYDVNSVISPNNSQITNQGFESYGYFETTNPQFPFEDGIVLSSGNLGGSISGSSVWLGDDDLDLLSPDPLTSNATVIEFEFVPTVDQLNFNYVFASNEYPTFVCNFSDIFAFILSGPGIPDSNFYNVDGDPNTPDVEINVGGLNLALLPDSSIPVSITNVHENPNCSETSPGAVAYPDFFDADNISSGYSGMTVPLNVSATVIPGETYTIKLAVADYTDSLYDSAVFIEGSSLVFEIPEVVDAFECDSYILPEVNVGQYFTEPNGQGTNLLPGAEITENTTIYVYNDDSDSCFEGFEEASFEVNIYNLDEVDILDDVSECSSYTLPELENGNYFTAPNGQGNELQANDLITESQSIYIYASSGPETDGVVQPVCENESEFFVDILDPPPPPNLDNLEECGLANQTDFNLNDATSSIDPEVFEITFHPSQLDAENNENQINDVNPYTITGENETLWVRIFDGNCFAVNSFEIQTLPPPEINTPEALSECDFSEEQLGFTEFDLTTKIDEITDGNPNYEVEFFTTQVDAEDLTIENGLESPYTNENALSQTLFVRVTDITNGCASFTELELEINLLPVIAQSQDIPPLEACDDDQNGVQTLDITSQQEFILNDLEESNHQIQYYETQTDAENDENEILNATAFESAGQTIFVRVTETETSCFSFTSFELIVNEIPPLQSG</sequence>
<gene>
    <name evidence="1" type="ORF">G7034_07870</name>
</gene>
<dbReference type="Proteomes" id="UP000643701">
    <property type="component" value="Unassembled WGS sequence"/>
</dbReference>
<dbReference type="InterPro" id="IPR049804">
    <property type="entry name" value="Choice_anch_L"/>
</dbReference>
<comment type="caution">
    <text evidence="1">The sequence shown here is derived from an EMBL/GenBank/DDBJ whole genome shotgun (WGS) entry which is preliminary data.</text>
</comment>